<gene>
    <name evidence="1" type="ORF">M407DRAFT_241579</name>
</gene>
<dbReference type="Proteomes" id="UP000054248">
    <property type="component" value="Unassembled WGS sequence"/>
</dbReference>
<proteinExistence type="predicted"/>
<organism evidence="1 2">
    <name type="scientific">Tulasnella calospora MUT 4182</name>
    <dbReference type="NCBI Taxonomy" id="1051891"/>
    <lineage>
        <taxon>Eukaryota</taxon>
        <taxon>Fungi</taxon>
        <taxon>Dikarya</taxon>
        <taxon>Basidiomycota</taxon>
        <taxon>Agaricomycotina</taxon>
        <taxon>Agaricomycetes</taxon>
        <taxon>Cantharellales</taxon>
        <taxon>Tulasnellaceae</taxon>
        <taxon>Tulasnella</taxon>
    </lineage>
</organism>
<evidence type="ECO:0000313" key="1">
    <source>
        <dbReference type="EMBL" id="KIO31969.1"/>
    </source>
</evidence>
<keyword evidence="2" id="KW-1185">Reference proteome</keyword>
<reference evidence="1 2" key="1">
    <citation type="submission" date="2014-04" db="EMBL/GenBank/DDBJ databases">
        <authorList>
            <consortium name="DOE Joint Genome Institute"/>
            <person name="Kuo A."/>
            <person name="Girlanda M."/>
            <person name="Perotto S."/>
            <person name="Kohler A."/>
            <person name="Nagy L.G."/>
            <person name="Floudas D."/>
            <person name="Copeland A."/>
            <person name="Barry K.W."/>
            <person name="Cichocki N."/>
            <person name="Veneault-Fourrey C."/>
            <person name="LaButti K."/>
            <person name="Lindquist E.A."/>
            <person name="Lipzen A."/>
            <person name="Lundell T."/>
            <person name="Morin E."/>
            <person name="Murat C."/>
            <person name="Sun H."/>
            <person name="Tunlid A."/>
            <person name="Henrissat B."/>
            <person name="Grigoriev I.V."/>
            <person name="Hibbett D.S."/>
            <person name="Martin F."/>
            <person name="Nordberg H.P."/>
            <person name="Cantor M.N."/>
            <person name="Hua S.X."/>
        </authorList>
    </citation>
    <scope>NUCLEOTIDE SEQUENCE [LARGE SCALE GENOMIC DNA]</scope>
    <source>
        <strain evidence="1 2">MUT 4182</strain>
    </source>
</reference>
<sequence>MGLSSVAEYITLASSPPFTICSEREGLRSNASLDQVASSRWGSRMQCCHFRLLRIAKNAYTHTQRSSYLNAKPRTRLCPQTPKISPTLLRDVRPFSLDST</sequence>
<name>A0A0C3QU95_9AGAM</name>
<dbReference type="HOGENOM" id="CLU_2308144_0_0_1"/>
<dbReference type="AlphaFoldDB" id="A0A0C3QU95"/>
<protein>
    <submittedName>
        <fullName evidence="1">Uncharacterized protein</fullName>
    </submittedName>
</protein>
<accession>A0A0C3QU95</accession>
<reference evidence="2" key="2">
    <citation type="submission" date="2015-01" db="EMBL/GenBank/DDBJ databases">
        <title>Evolutionary Origins and Diversification of the Mycorrhizal Mutualists.</title>
        <authorList>
            <consortium name="DOE Joint Genome Institute"/>
            <consortium name="Mycorrhizal Genomics Consortium"/>
            <person name="Kohler A."/>
            <person name="Kuo A."/>
            <person name="Nagy L.G."/>
            <person name="Floudas D."/>
            <person name="Copeland A."/>
            <person name="Barry K.W."/>
            <person name="Cichocki N."/>
            <person name="Veneault-Fourrey C."/>
            <person name="LaButti K."/>
            <person name="Lindquist E.A."/>
            <person name="Lipzen A."/>
            <person name="Lundell T."/>
            <person name="Morin E."/>
            <person name="Murat C."/>
            <person name="Riley R."/>
            <person name="Ohm R."/>
            <person name="Sun H."/>
            <person name="Tunlid A."/>
            <person name="Henrissat B."/>
            <person name="Grigoriev I.V."/>
            <person name="Hibbett D.S."/>
            <person name="Martin F."/>
        </authorList>
    </citation>
    <scope>NUCLEOTIDE SEQUENCE [LARGE SCALE GENOMIC DNA]</scope>
    <source>
        <strain evidence="2">MUT 4182</strain>
    </source>
</reference>
<evidence type="ECO:0000313" key="2">
    <source>
        <dbReference type="Proteomes" id="UP000054248"/>
    </source>
</evidence>
<dbReference type="EMBL" id="KN822958">
    <property type="protein sequence ID" value="KIO31969.1"/>
    <property type="molecule type" value="Genomic_DNA"/>
</dbReference>